<organism evidence="1 2">
    <name type="scientific">Adonisia turfae CCMR0082</name>
    <dbReference type="NCBI Taxonomy" id="2304604"/>
    <lineage>
        <taxon>Bacteria</taxon>
        <taxon>Bacillati</taxon>
        <taxon>Cyanobacteriota</taxon>
        <taxon>Adonisia</taxon>
        <taxon>Adonisia turfae</taxon>
    </lineage>
</organism>
<reference evidence="1 2" key="1">
    <citation type="journal article" date="2020" name="Microb. Ecol.">
        <title>Ecogenomics of the Marine Benthic Filamentous Cyanobacterium Adonisia.</title>
        <authorList>
            <person name="Walter J.M."/>
            <person name="Coutinho F.H."/>
            <person name="Leomil L."/>
            <person name="Hargreaves P.I."/>
            <person name="Campeao M.E."/>
            <person name="Vieira V.V."/>
            <person name="Silva B.S."/>
            <person name="Fistarol G.O."/>
            <person name="Salomon P.S."/>
            <person name="Sawabe T."/>
            <person name="Mino S."/>
            <person name="Hosokawa M."/>
            <person name="Miyashita H."/>
            <person name="Maruyama F."/>
            <person name="van Verk M.C."/>
            <person name="Dutilh B.E."/>
            <person name="Thompson C.C."/>
            <person name="Thompson F.L."/>
        </authorList>
    </citation>
    <scope>NUCLEOTIDE SEQUENCE [LARGE SCALE GENOMIC DNA]</scope>
    <source>
        <strain evidence="1 2">CCMR0082</strain>
    </source>
</reference>
<protein>
    <submittedName>
        <fullName evidence="1">Uncharacterized protein</fullName>
    </submittedName>
</protein>
<gene>
    <name evidence="1" type="ORF">D0962_22940</name>
</gene>
<dbReference type="EMBL" id="QZCE01000002">
    <property type="protein sequence ID" value="NEZ65576.1"/>
    <property type="molecule type" value="Genomic_DNA"/>
</dbReference>
<dbReference type="RefSeq" id="WP_163666775.1">
    <property type="nucleotide sequence ID" value="NZ_QZCE01000002.1"/>
</dbReference>
<evidence type="ECO:0000313" key="2">
    <source>
        <dbReference type="Proteomes" id="UP000473574"/>
    </source>
</evidence>
<dbReference type="Proteomes" id="UP000473574">
    <property type="component" value="Unassembled WGS sequence"/>
</dbReference>
<sequence length="110" mass="12394">MLLPKWLSQLAIPKNSSEEDMIKKLRAENPGYSIKHVQMKNRFTGRVRAVSGFKVFQGKPSEVSLALRNQELIDQAGQGDIKLTDIDFSTGELKAGEVELPDTSWAYEDR</sequence>
<name>A0A6M0SB88_9CYAN</name>
<dbReference type="AlphaFoldDB" id="A0A6M0SB88"/>
<proteinExistence type="predicted"/>
<evidence type="ECO:0000313" key="1">
    <source>
        <dbReference type="EMBL" id="NEZ65576.1"/>
    </source>
</evidence>
<comment type="caution">
    <text evidence="1">The sequence shown here is derived from an EMBL/GenBank/DDBJ whole genome shotgun (WGS) entry which is preliminary data.</text>
</comment>
<accession>A0A6M0SB88</accession>